<dbReference type="GO" id="GO:0001939">
    <property type="term" value="C:female pronucleus"/>
    <property type="evidence" value="ECO:0007669"/>
    <property type="project" value="TreeGrafter"/>
</dbReference>
<reference evidence="2" key="2">
    <citation type="submission" date="2025-09" db="UniProtKB">
        <authorList>
            <consortium name="Ensembl"/>
        </authorList>
    </citation>
    <scope>IDENTIFICATION</scope>
</reference>
<dbReference type="GO" id="GO:0044727">
    <property type="term" value="P:epigenetic programing of male pronucleus"/>
    <property type="evidence" value="ECO:0007669"/>
    <property type="project" value="TreeGrafter"/>
</dbReference>
<reference evidence="2" key="1">
    <citation type="submission" date="2025-08" db="UniProtKB">
        <authorList>
            <consortium name="Ensembl"/>
        </authorList>
    </citation>
    <scope>IDENTIFICATION</scope>
</reference>
<name>A0A3Q2XWQ3_HIPCM</name>
<dbReference type="Proteomes" id="UP000264820">
    <property type="component" value="Unplaced"/>
</dbReference>
<dbReference type="PANTHER" id="PTHR35678">
    <property type="entry name" value="PROTEIN STPG4"/>
    <property type="match status" value="1"/>
</dbReference>
<dbReference type="GO" id="GO:0042393">
    <property type="term" value="F:histone binding"/>
    <property type="evidence" value="ECO:0007669"/>
    <property type="project" value="TreeGrafter"/>
</dbReference>
<protein>
    <submittedName>
        <fullName evidence="2">Sperm-tail PG-rich repeat containing 4</fullName>
    </submittedName>
</protein>
<proteinExistence type="predicted"/>
<accession>A0A3Q2XWQ3</accession>
<sequence length="152" mass="16885">MTGLDRIRELIEESDVNPIRKSCGFKGTDRERQPMGLKTGEVPMRQAMASSSFKMRPRPDVVTLGIRDKHINTSPCDYNVTAKPKEGPAPGAYTLSSKPADGITSCFKSKLPRLHSVTPGPGAYEPHWKWLDNLTLKTTVEPSFSLLFRNTP</sequence>
<feature type="region of interest" description="Disordered" evidence="1">
    <location>
        <begin position="77"/>
        <end position="96"/>
    </location>
</feature>
<dbReference type="GO" id="GO:0001940">
    <property type="term" value="C:male pronucleus"/>
    <property type="evidence" value="ECO:0007669"/>
    <property type="project" value="TreeGrafter"/>
</dbReference>
<keyword evidence="3" id="KW-1185">Reference proteome</keyword>
<dbReference type="AlphaFoldDB" id="A0A3Q2XWQ3"/>
<evidence type="ECO:0000313" key="2">
    <source>
        <dbReference type="Ensembl" id="ENSHCOP00000004816.1"/>
    </source>
</evidence>
<evidence type="ECO:0000256" key="1">
    <source>
        <dbReference type="SAM" id="MobiDB-lite"/>
    </source>
</evidence>
<dbReference type="Ensembl" id="ENSHCOT00000006416.1">
    <property type="protein sequence ID" value="ENSHCOP00000004816.1"/>
    <property type="gene ID" value="ENSHCOG00000006353.1"/>
</dbReference>
<evidence type="ECO:0000313" key="3">
    <source>
        <dbReference type="Proteomes" id="UP000264820"/>
    </source>
</evidence>
<dbReference type="GO" id="GO:0003682">
    <property type="term" value="F:chromatin binding"/>
    <property type="evidence" value="ECO:0007669"/>
    <property type="project" value="TreeGrafter"/>
</dbReference>
<dbReference type="PANTHER" id="PTHR35678:SF1">
    <property type="entry name" value="PROTEIN STPG4"/>
    <property type="match status" value="1"/>
</dbReference>
<organism evidence="2 3">
    <name type="scientific">Hippocampus comes</name>
    <name type="common">Tiger tail seahorse</name>
    <dbReference type="NCBI Taxonomy" id="109280"/>
    <lineage>
        <taxon>Eukaryota</taxon>
        <taxon>Metazoa</taxon>
        <taxon>Chordata</taxon>
        <taxon>Craniata</taxon>
        <taxon>Vertebrata</taxon>
        <taxon>Euteleostomi</taxon>
        <taxon>Actinopterygii</taxon>
        <taxon>Neopterygii</taxon>
        <taxon>Teleostei</taxon>
        <taxon>Neoteleostei</taxon>
        <taxon>Acanthomorphata</taxon>
        <taxon>Syngnathiaria</taxon>
        <taxon>Syngnathiformes</taxon>
        <taxon>Syngnathoidei</taxon>
        <taxon>Syngnathidae</taxon>
        <taxon>Hippocampus</taxon>
    </lineage>
</organism>
<dbReference type="GO" id="GO:0042585">
    <property type="term" value="C:germinal vesicle"/>
    <property type="evidence" value="ECO:0007669"/>
    <property type="project" value="TreeGrafter"/>
</dbReference>